<proteinExistence type="predicted"/>
<evidence type="ECO:0000313" key="2">
    <source>
        <dbReference type="EMBL" id="CAB9522404.1"/>
    </source>
</evidence>
<feature type="compositionally biased region" description="Basic and acidic residues" evidence="1">
    <location>
        <begin position="184"/>
        <end position="212"/>
    </location>
</feature>
<comment type="caution">
    <text evidence="2">The sequence shown here is derived from an EMBL/GenBank/DDBJ whole genome shotgun (WGS) entry which is preliminary data.</text>
</comment>
<accession>A0A9N8ENR0</accession>
<sequence>MEDPIVSERNSCEPEILATTSAEKPSSLKAREPEAKATVKSEEKMAPPQSEEAPATSEGEAVTKSHSIAMAHSEDNTALRLDTVIKVSSDVSDTGLGAEEKKEDDDAAEATPSPAQNVPIAEIETRTPPPSGEAKVETTPESKESAKPEEDYPVEPPTHADEKSDAVAPVAVTEPKDAAQTAEGKPDDKVDMEGDVKTRNDASKDVPEELKTVPEGGPAQDTEPIGKAKEQEKTKDTPPQEKNAKPSRDLEDVFPTDEQSDVKESVVGKEDDQKDERNRDDKEEEKKEDDVDAKEQPGADKHVASKPSESYDSDKPMGEPAVTTNQTKSDDDSEKPMMEPAITTKSTSVSETEQAEKCTKSVQFADDSIVDKIGQSRRTPSGNNTDAFFSCGPLCGNFTDVTDDAKQGNILGLKKETSPSQPTAAKPALNTAMEQRRPQKNVPRSPVVVETVVSEQKETAPEAEDLAVESELDAPSEEQASESVVSEQNKEAPSEVVFREQPKETKEISSVENCPSAGVEETKENSAAPAEQPTMAAVNEVKPQDKPNVEPVQVKITETNAAISPKAKAAVSPKAKTVTTIPKDNVDYADAIVENEREMTVQQSATFEVQQGMSCAAVMTCGVLSTKPPRHIPLSLSHDPIFDLREAAEKELEARATFYEESLVLAAISATSEANEPTEAKAHNEVATELPTEDGDGAPAKEADTSIETSPADSKAEPQPVEGSKSAETKADAGPLVEEQEEKTPQGVATPPNKSAQPTIEQHSSEPEQPASVSPKAVPPKAVSPKAVSPKAVVAQVPASPKQAPVPVKPKHQHSPRKSSETTHDSAIAPQEPAHEPMPTPMKGVIVGEEEDMTAASRAQQEAYACGCTIL</sequence>
<dbReference type="Proteomes" id="UP001153069">
    <property type="component" value="Unassembled WGS sequence"/>
</dbReference>
<dbReference type="AlphaFoldDB" id="A0A9N8ENR0"/>
<feature type="compositionally biased region" description="Basic and acidic residues" evidence="1">
    <location>
        <begin position="134"/>
        <end position="150"/>
    </location>
</feature>
<keyword evidence="3" id="KW-1185">Reference proteome</keyword>
<feature type="region of interest" description="Disordered" evidence="1">
    <location>
        <begin position="410"/>
        <end position="548"/>
    </location>
</feature>
<feature type="compositionally biased region" description="Basic and acidic residues" evidence="1">
    <location>
        <begin position="29"/>
        <end position="45"/>
    </location>
</feature>
<feature type="compositionally biased region" description="Low complexity" evidence="1">
    <location>
        <begin position="769"/>
        <end position="806"/>
    </location>
</feature>
<feature type="compositionally biased region" description="Basic and acidic residues" evidence="1">
    <location>
        <begin position="260"/>
        <end position="303"/>
    </location>
</feature>
<feature type="compositionally biased region" description="Basic and acidic residues" evidence="1">
    <location>
        <begin position="224"/>
        <end position="251"/>
    </location>
</feature>
<evidence type="ECO:0000313" key="3">
    <source>
        <dbReference type="Proteomes" id="UP001153069"/>
    </source>
</evidence>
<feature type="compositionally biased region" description="Polar residues" evidence="1">
    <location>
        <begin position="343"/>
        <end position="352"/>
    </location>
</feature>
<feature type="region of interest" description="Disordered" evidence="1">
    <location>
        <begin position="1"/>
        <end position="360"/>
    </location>
</feature>
<dbReference type="EMBL" id="CAICTM010001296">
    <property type="protein sequence ID" value="CAB9522404.1"/>
    <property type="molecule type" value="Genomic_DNA"/>
</dbReference>
<organism evidence="2 3">
    <name type="scientific">Seminavis robusta</name>
    <dbReference type="NCBI Taxonomy" id="568900"/>
    <lineage>
        <taxon>Eukaryota</taxon>
        <taxon>Sar</taxon>
        <taxon>Stramenopiles</taxon>
        <taxon>Ochrophyta</taxon>
        <taxon>Bacillariophyta</taxon>
        <taxon>Bacillariophyceae</taxon>
        <taxon>Bacillariophycidae</taxon>
        <taxon>Naviculales</taxon>
        <taxon>Naviculaceae</taxon>
        <taxon>Seminavis</taxon>
    </lineage>
</organism>
<feature type="compositionally biased region" description="Acidic residues" evidence="1">
    <location>
        <begin position="461"/>
        <end position="480"/>
    </location>
</feature>
<feature type="compositionally biased region" description="Low complexity" evidence="1">
    <location>
        <begin position="442"/>
        <end position="454"/>
    </location>
</feature>
<feature type="compositionally biased region" description="Basic and acidic residues" evidence="1">
    <location>
        <begin position="488"/>
        <end position="509"/>
    </location>
</feature>
<feature type="region of interest" description="Disordered" evidence="1">
    <location>
        <begin position="688"/>
        <end position="843"/>
    </location>
</feature>
<name>A0A9N8ENR0_9STRA</name>
<protein>
    <submittedName>
        <fullName evidence="2">Uncharacterized protein</fullName>
    </submittedName>
</protein>
<evidence type="ECO:0000256" key="1">
    <source>
        <dbReference type="SAM" id="MobiDB-lite"/>
    </source>
</evidence>
<reference evidence="2" key="1">
    <citation type="submission" date="2020-06" db="EMBL/GenBank/DDBJ databases">
        <authorList>
            <consortium name="Plant Systems Biology data submission"/>
        </authorList>
    </citation>
    <scope>NUCLEOTIDE SEQUENCE</scope>
    <source>
        <strain evidence="2">D6</strain>
    </source>
</reference>
<feature type="compositionally biased region" description="Basic and acidic residues" evidence="1">
    <location>
        <begin position="328"/>
        <end position="337"/>
    </location>
</feature>
<gene>
    <name evidence="2" type="ORF">SEMRO_1298_G260630.1</name>
</gene>
<feature type="compositionally biased region" description="Polar residues" evidence="1">
    <location>
        <begin position="752"/>
        <end position="762"/>
    </location>
</feature>